<protein>
    <submittedName>
        <fullName evidence="1">Uncharacterized protein</fullName>
    </submittedName>
</protein>
<accession>A0AAV4PPL0</accession>
<proteinExistence type="predicted"/>
<reference evidence="1 2" key="1">
    <citation type="submission" date="2021-06" db="EMBL/GenBank/DDBJ databases">
        <title>Caerostris darwini draft genome.</title>
        <authorList>
            <person name="Kono N."/>
            <person name="Arakawa K."/>
        </authorList>
    </citation>
    <scope>NUCLEOTIDE SEQUENCE [LARGE SCALE GENOMIC DNA]</scope>
</reference>
<dbReference type="EMBL" id="BPLQ01003141">
    <property type="protein sequence ID" value="GIX98340.1"/>
    <property type="molecule type" value="Genomic_DNA"/>
</dbReference>
<sequence length="283" mass="32976">MDSCDCAYDSQKDDCCDCDKDSQRFEKEFERLLQLIFPRLPFPIIHDALLNFRWLPTKHHLESFLHFCIKRTKNNHTIAFPPRKLAGYPRVLTEVTPKSWKLEMAIEIPSLDVNYEFPDSEIVCTSCHCKEVTYGPTLYCRGEFVLVLNKSVSLLRSGLPPLAMAPSNVKRFKHITVTPKYDGGLINILLVPVTHSNYTLLKDLFEDKPVYTHPYGLFFVGSKKYLITTSHLRRCFEEVCQIDMDELIQNYADYFKDQTRMQTHFEIINKDERINSLLPAKLL</sequence>
<gene>
    <name evidence="1" type="primary">AVEN_158220_1</name>
    <name evidence="1" type="ORF">CDAR_186911</name>
</gene>
<evidence type="ECO:0000313" key="1">
    <source>
        <dbReference type="EMBL" id="GIX98340.1"/>
    </source>
</evidence>
<keyword evidence="2" id="KW-1185">Reference proteome</keyword>
<evidence type="ECO:0000313" key="2">
    <source>
        <dbReference type="Proteomes" id="UP001054837"/>
    </source>
</evidence>
<dbReference type="Proteomes" id="UP001054837">
    <property type="component" value="Unassembled WGS sequence"/>
</dbReference>
<comment type="caution">
    <text evidence="1">The sequence shown here is derived from an EMBL/GenBank/DDBJ whole genome shotgun (WGS) entry which is preliminary data.</text>
</comment>
<organism evidence="1 2">
    <name type="scientific">Caerostris darwini</name>
    <dbReference type="NCBI Taxonomy" id="1538125"/>
    <lineage>
        <taxon>Eukaryota</taxon>
        <taxon>Metazoa</taxon>
        <taxon>Ecdysozoa</taxon>
        <taxon>Arthropoda</taxon>
        <taxon>Chelicerata</taxon>
        <taxon>Arachnida</taxon>
        <taxon>Araneae</taxon>
        <taxon>Araneomorphae</taxon>
        <taxon>Entelegynae</taxon>
        <taxon>Araneoidea</taxon>
        <taxon>Araneidae</taxon>
        <taxon>Caerostris</taxon>
    </lineage>
</organism>
<name>A0AAV4PPL0_9ARAC</name>
<dbReference type="AlphaFoldDB" id="A0AAV4PPL0"/>